<feature type="domain" description="Lipoyl-binding" evidence="10">
    <location>
        <begin position="132"/>
        <end position="207"/>
    </location>
</feature>
<comment type="catalytic activity">
    <reaction evidence="7 8">
        <text>N(6)-[(R)-dihydrolipoyl]-L-lysyl-[protein] + acetyl-CoA = N(6)-[(R)-S(8)-acetyldihydrolipoyl]-L-lysyl-[protein] + CoA</text>
        <dbReference type="Rhea" id="RHEA:17017"/>
        <dbReference type="Rhea" id="RHEA-COMP:10475"/>
        <dbReference type="Rhea" id="RHEA-COMP:10478"/>
        <dbReference type="ChEBI" id="CHEBI:57287"/>
        <dbReference type="ChEBI" id="CHEBI:57288"/>
        <dbReference type="ChEBI" id="CHEBI:83100"/>
        <dbReference type="ChEBI" id="CHEBI:83111"/>
        <dbReference type="EC" id="2.3.1.12"/>
    </reaction>
</comment>
<keyword evidence="4 8" id="KW-0450">Lipoyl</keyword>
<dbReference type="InterPro" id="IPR045257">
    <property type="entry name" value="E2/Pdx1"/>
</dbReference>
<dbReference type="Gene3D" id="2.40.50.100">
    <property type="match status" value="2"/>
</dbReference>
<dbReference type="AlphaFoldDB" id="A0A1I3T3A8"/>
<feature type="compositionally biased region" description="Basic and acidic residues" evidence="9">
    <location>
        <begin position="251"/>
        <end position="266"/>
    </location>
</feature>
<evidence type="ECO:0000313" key="12">
    <source>
        <dbReference type="EMBL" id="SFJ65123.1"/>
    </source>
</evidence>
<gene>
    <name evidence="12" type="ORF">SAMN05444682_1124</name>
</gene>
<comment type="subunit">
    <text evidence="2">Forms a 24-polypeptide structural core with octahedral symmetry.</text>
</comment>
<dbReference type="GO" id="GO:0006086">
    <property type="term" value="P:pyruvate decarboxylation to acetyl-CoA"/>
    <property type="evidence" value="ECO:0007669"/>
    <property type="project" value="InterPro"/>
</dbReference>
<dbReference type="InterPro" id="IPR004167">
    <property type="entry name" value="PSBD"/>
</dbReference>
<feature type="region of interest" description="Disordered" evidence="9">
    <location>
        <begin position="216"/>
        <end position="273"/>
    </location>
</feature>
<evidence type="ECO:0000256" key="6">
    <source>
        <dbReference type="ARBA" id="ARBA00025211"/>
    </source>
</evidence>
<evidence type="ECO:0000313" key="13">
    <source>
        <dbReference type="Proteomes" id="UP000198670"/>
    </source>
</evidence>
<feature type="domain" description="Lipoyl-binding" evidence="10">
    <location>
        <begin position="2"/>
        <end position="77"/>
    </location>
</feature>
<feature type="compositionally biased region" description="Basic and acidic residues" evidence="9">
    <location>
        <begin position="94"/>
        <end position="118"/>
    </location>
</feature>
<protein>
    <recommendedName>
        <fullName evidence="8">Acetyltransferase component of pyruvate dehydrogenase complex</fullName>
        <ecNumber evidence="8">2.3.1.12</ecNumber>
    </recommendedName>
</protein>
<comment type="function">
    <text evidence="6">The pyruvate dehydrogenase complex catalyzes the overall conversion of pyruvate to acetyl-CoA and CO(2). It contains multiple copies of three enzymatic components: pyruvate dehydrogenase (E1), dihydrolipoamide acetyltransferase (E2) and lipoamide dehydrogenase (E3).</text>
</comment>
<keyword evidence="13" id="KW-1185">Reference proteome</keyword>
<dbReference type="InterPro" id="IPR036625">
    <property type="entry name" value="E3-bd_dom_sf"/>
</dbReference>
<dbReference type="RefSeq" id="WP_090630498.1">
    <property type="nucleotide sequence ID" value="NZ_FOQO01000012.1"/>
</dbReference>
<evidence type="ECO:0000256" key="9">
    <source>
        <dbReference type="SAM" id="MobiDB-lite"/>
    </source>
</evidence>
<dbReference type="EMBL" id="FOQO01000012">
    <property type="protein sequence ID" value="SFJ65123.1"/>
    <property type="molecule type" value="Genomic_DNA"/>
</dbReference>
<dbReference type="Gene3D" id="4.10.320.10">
    <property type="entry name" value="E3-binding domain"/>
    <property type="match status" value="1"/>
</dbReference>
<dbReference type="InterPro" id="IPR023213">
    <property type="entry name" value="CAT-like_dom_sf"/>
</dbReference>
<dbReference type="EC" id="2.3.1.12" evidence="8"/>
<keyword evidence="3 8" id="KW-0808">Transferase</keyword>
<evidence type="ECO:0000256" key="2">
    <source>
        <dbReference type="ARBA" id="ARBA00011484"/>
    </source>
</evidence>
<evidence type="ECO:0000256" key="8">
    <source>
        <dbReference type="RuleBase" id="RU361137"/>
    </source>
</evidence>
<dbReference type="GO" id="GO:0045254">
    <property type="term" value="C:pyruvate dehydrogenase complex"/>
    <property type="evidence" value="ECO:0007669"/>
    <property type="project" value="UniProtKB-UniRule"/>
</dbReference>
<organism evidence="12 13">
    <name type="scientific">Parapedobacter indicus</name>
    <dbReference type="NCBI Taxonomy" id="1477437"/>
    <lineage>
        <taxon>Bacteria</taxon>
        <taxon>Pseudomonadati</taxon>
        <taxon>Bacteroidota</taxon>
        <taxon>Sphingobacteriia</taxon>
        <taxon>Sphingobacteriales</taxon>
        <taxon>Sphingobacteriaceae</taxon>
        <taxon>Parapedobacter</taxon>
    </lineage>
</organism>
<dbReference type="Pfam" id="PF00364">
    <property type="entry name" value="Biotin_lipoyl"/>
    <property type="match status" value="2"/>
</dbReference>
<dbReference type="Pfam" id="PF02817">
    <property type="entry name" value="E3_binding"/>
    <property type="match status" value="1"/>
</dbReference>
<evidence type="ECO:0000256" key="5">
    <source>
        <dbReference type="ARBA" id="ARBA00023315"/>
    </source>
</evidence>
<dbReference type="SUPFAM" id="SSF52777">
    <property type="entry name" value="CoA-dependent acyltransferases"/>
    <property type="match status" value="1"/>
</dbReference>
<evidence type="ECO:0000256" key="4">
    <source>
        <dbReference type="ARBA" id="ARBA00022823"/>
    </source>
</evidence>
<proteinExistence type="inferred from homology"/>
<feature type="domain" description="Peripheral subunit-binding (PSBD)" evidence="11">
    <location>
        <begin position="267"/>
        <end position="304"/>
    </location>
</feature>
<dbReference type="PROSITE" id="PS50968">
    <property type="entry name" value="BIOTINYL_LIPOYL"/>
    <property type="match status" value="2"/>
</dbReference>
<dbReference type="InterPro" id="IPR001078">
    <property type="entry name" value="2-oxoacid_DH_actylTfrase"/>
</dbReference>
<reference evidence="12 13" key="1">
    <citation type="submission" date="2016-10" db="EMBL/GenBank/DDBJ databases">
        <authorList>
            <person name="de Groot N.N."/>
        </authorList>
    </citation>
    <scope>NUCLEOTIDE SEQUENCE [LARGE SCALE GENOMIC DNA]</scope>
    <source>
        <strain evidence="12 13">RK1</strain>
    </source>
</reference>
<evidence type="ECO:0000256" key="7">
    <source>
        <dbReference type="ARBA" id="ARBA00048370"/>
    </source>
</evidence>
<dbReference type="OrthoDB" id="9805770at2"/>
<dbReference type="SUPFAM" id="SSF51230">
    <property type="entry name" value="Single hybrid motif"/>
    <property type="match status" value="2"/>
</dbReference>
<dbReference type="InterPro" id="IPR006257">
    <property type="entry name" value="LAT1"/>
</dbReference>
<dbReference type="PANTHER" id="PTHR23151">
    <property type="entry name" value="DIHYDROLIPOAMIDE ACETYL/SUCCINYL-TRANSFERASE-RELATED"/>
    <property type="match status" value="1"/>
</dbReference>
<evidence type="ECO:0000256" key="3">
    <source>
        <dbReference type="ARBA" id="ARBA00022679"/>
    </source>
</evidence>
<sequence>MAEVVKMPKMSDTMTEGVIAKWHKKVGDKVSSGDLIAEVETDKATMDFESYQEGTLLYIGPKEGEAVPVDAVIAVLGEEGEDYKALLNGASEDSGDKKEKKEKEEAAPKETAESKEPESDGGEAVTAESLGATVITMPLLSDTMTEGVIAEWHFKVGDTIKSDDVIADVETDKATMEVTAYADGTLLYIGVEKGQAAKVNDIIAIVGKEGTDVTPLLKSSATKSGKAEKPAEEGGEKTAESTESKAPQTTESKEKVEGASADDSRVKASPLARKVAKDKGVSLSDVKGTGDGGRIIKKDVESYTPAAKAGAAPAESAKTAVPAAATTVSIPQYIGEERYTEKPVTQMRKTISRRLSETFVIPHFYLTMKVDMDSAIQARAKINEVAPVKVSFNDLVIKAAAVALKQHPAVNASWQGDKIRYNEHVNVGVAVAVDEGLLVPVVRFADGKSLSHISAEVKEFAQRAKAKKLQPADWEGSTFTVSNLGMFGIDEFTAIINAPDSCILAIGGIDQVPVVKNGQIVPGNIMKVTLTCDHRVVDGATGAAFLQTLKSLLEEPVRILA</sequence>
<dbReference type="NCBIfam" id="TIGR01349">
    <property type="entry name" value="PDHac_trf_mito"/>
    <property type="match status" value="1"/>
</dbReference>
<dbReference type="FunFam" id="2.40.50.100:FF:000010">
    <property type="entry name" value="Acetyltransferase component of pyruvate dehydrogenase complex"/>
    <property type="match status" value="1"/>
</dbReference>
<dbReference type="FunFam" id="3.30.559.10:FF:000007">
    <property type="entry name" value="Dihydrolipoamide acetyltransferase component of pyruvate dehydrogenase complex"/>
    <property type="match status" value="1"/>
</dbReference>
<name>A0A1I3T3A8_9SPHI</name>
<dbReference type="Proteomes" id="UP000198670">
    <property type="component" value="Unassembled WGS sequence"/>
</dbReference>
<dbReference type="CDD" id="cd06849">
    <property type="entry name" value="lipoyl_domain"/>
    <property type="match status" value="2"/>
</dbReference>
<feature type="compositionally biased region" description="Basic and acidic residues" evidence="9">
    <location>
        <begin position="225"/>
        <end position="243"/>
    </location>
</feature>
<feature type="region of interest" description="Disordered" evidence="9">
    <location>
        <begin position="88"/>
        <end position="128"/>
    </location>
</feature>
<keyword evidence="5 8" id="KW-0012">Acyltransferase</keyword>
<dbReference type="Gene3D" id="3.30.559.10">
    <property type="entry name" value="Chloramphenicol acetyltransferase-like domain"/>
    <property type="match status" value="1"/>
</dbReference>
<comment type="similarity">
    <text evidence="1 8">Belongs to the 2-oxoacid dehydrogenase family.</text>
</comment>
<dbReference type="PROSITE" id="PS51826">
    <property type="entry name" value="PSBD"/>
    <property type="match status" value="1"/>
</dbReference>
<dbReference type="PROSITE" id="PS00189">
    <property type="entry name" value="LIPOYL"/>
    <property type="match status" value="2"/>
</dbReference>
<keyword evidence="12" id="KW-0670">Pyruvate</keyword>
<dbReference type="Pfam" id="PF00198">
    <property type="entry name" value="2-oxoacid_dh"/>
    <property type="match status" value="1"/>
</dbReference>
<dbReference type="PANTHER" id="PTHR23151:SF90">
    <property type="entry name" value="DIHYDROLIPOYLLYSINE-RESIDUE ACETYLTRANSFERASE COMPONENT OF PYRUVATE DEHYDROGENASE COMPLEX, MITOCHONDRIAL-RELATED"/>
    <property type="match status" value="1"/>
</dbReference>
<dbReference type="STRING" id="1477437.SAMN05444682_1124"/>
<accession>A0A1I3T3A8</accession>
<dbReference type="GO" id="GO:0004742">
    <property type="term" value="F:dihydrolipoyllysine-residue acetyltransferase activity"/>
    <property type="evidence" value="ECO:0007669"/>
    <property type="project" value="UniProtKB-UniRule"/>
</dbReference>
<dbReference type="InterPro" id="IPR000089">
    <property type="entry name" value="Biotin_lipoyl"/>
</dbReference>
<dbReference type="InterPro" id="IPR011053">
    <property type="entry name" value="Single_hybrid_motif"/>
</dbReference>
<dbReference type="InterPro" id="IPR003016">
    <property type="entry name" value="2-oxoA_DH_lipoyl-BS"/>
</dbReference>
<evidence type="ECO:0000256" key="1">
    <source>
        <dbReference type="ARBA" id="ARBA00007317"/>
    </source>
</evidence>
<comment type="cofactor">
    <cofactor evidence="8">
        <name>(R)-lipoate</name>
        <dbReference type="ChEBI" id="CHEBI:83088"/>
    </cofactor>
    <text evidence="8">Binds 2 lipoyl cofactors covalently.</text>
</comment>
<evidence type="ECO:0000259" key="10">
    <source>
        <dbReference type="PROSITE" id="PS50968"/>
    </source>
</evidence>
<evidence type="ECO:0000259" key="11">
    <source>
        <dbReference type="PROSITE" id="PS51826"/>
    </source>
</evidence>
<dbReference type="SUPFAM" id="SSF47005">
    <property type="entry name" value="Peripheral subunit-binding domain of 2-oxo acid dehydrogenase complex"/>
    <property type="match status" value="1"/>
</dbReference>